<dbReference type="Gene3D" id="3.40.50.720">
    <property type="entry name" value="NAD(P)-binding Rossmann-like Domain"/>
    <property type="match status" value="1"/>
</dbReference>
<dbReference type="Pfam" id="PF13561">
    <property type="entry name" value="adh_short_C2"/>
    <property type="match status" value="1"/>
</dbReference>
<organism evidence="3 4">
    <name type="scientific">Lysobacter enzymogenes</name>
    <dbReference type="NCBI Taxonomy" id="69"/>
    <lineage>
        <taxon>Bacteria</taxon>
        <taxon>Pseudomonadati</taxon>
        <taxon>Pseudomonadota</taxon>
        <taxon>Gammaproteobacteria</taxon>
        <taxon>Lysobacterales</taxon>
        <taxon>Lysobacteraceae</taxon>
        <taxon>Lysobacter</taxon>
    </lineage>
</organism>
<dbReference type="InterPro" id="IPR036291">
    <property type="entry name" value="NAD(P)-bd_dom_sf"/>
</dbReference>
<accession>A0A0S2DI33</accession>
<dbReference type="EMBL" id="CP013140">
    <property type="protein sequence ID" value="ALN58359.1"/>
    <property type="molecule type" value="Genomic_DNA"/>
</dbReference>
<dbReference type="KEGG" id="lez:GLE_3011"/>
<evidence type="ECO:0008006" key="5">
    <source>
        <dbReference type="Google" id="ProtNLM"/>
    </source>
</evidence>
<dbReference type="STRING" id="69.GLE_3011"/>
<dbReference type="PANTHER" id="PTHR43639:SF1">
    <property type="entry name" value="SHORT-CHAIN DEHYDROGENASE_REDUCTASE FAMILY PROTEIN"/>
    <property type="match status" value="1"/>
</dbReference>
<evidence type="ECO:0000313" key="3">
    <source>
        <dbReference type="EMBL" id="ALN58359.1"/>
    </source>
</evidence>
<gene>
    <name evidence="3" type="ORF">GLE_3011</name>
</gene>
<dbReference type="InterPro" id="IPR002347">
    <property type="entry name" value="SDR_fam"/>
</dbReference>
<keyword evidence="2" id="KW-0560">Oxidoreductase</keyword>
<dbReference type="PANTHER" id="PTHR43639">
    <property type="entry name" value="OXIDOREDUCTASE, SHORT-CHAIN DEHYDROGENASE/REDUCTASE FAMILY (AFU_ORTHOLOGUE AFUA_5G02870)"/>
    <property type="match status" value="1"/>
</dbReference>
<dbReference type="AlphaFoldDB" id="A0A0S2DI33"/>
<protein>
    <recommendedName>
        <fullName evidence="5">SDR family oxidoreductase</fullName>
    </recommendedName>
</protein>
<dbReference type="SUPFAM" id="SSF51735">
    <property type="entry name" value="NAD(P)-binding Rossmann-fold domains"/>
    <property type="match status" value="1"/>
</dbReference>
<dbReference type="PRINTS" id="PR00081">
    <property type="entry name" value="GDHRDH"/>
</dbReference>
<proteinExistence type="inferred from homology"/>
<evidence type="ECO:0000313" key="4">
    <source>
        <dbReference type="Proteomes" id="UP000061569"/>
    </source>
</evidence>
<reference evidence="3 4" key="1">
    <citation type="submission" date="2015-11" db="EMBL/GenBank/DDBJ databases">
        <title>Genome sequences of Lysobacter enzymogenes strain C3 and Lysobacter antibioticus ATCC 29479.</title>
        <authorList>
            <person name="Kobayashi D.Y."/>
        </authorList>
    </citation>
    <scope>NUCLEOTIDE SEQUENCE [LARGE SCALE GENOMIC DNA]</scope>
    <source>
        <strain evidence="3 4">C3</strain>
    </source>
</reference>
<evidence type="ECO:0000256" key="1">
    <source>
        <dbReference type="ARBA" id="ARBA00006484"/>
    </source>
</evidence>
<dbReference type="GO" id="GO:0016491">
    <property type="term" value="F:oxidoreductase activity"/>
    <property type="evidence" value="ECO:0007669"/>
    <property type="project" value="UniProtKB-KW"/>
</dbReference>
<dbReference type="PATRIC" id="fig|69.6.peg.2972"/>
<sequence length="240" mass="25959">MNQAHTTTLVTGASRRIGRALAQACLARGERVVAHRRIADAVPEPFAAPVDAWCWDMLQPLDSLPAQDIDHLILSASLFERGHAWNALSADGGAASASAEERERFARHLQVNLLAPWELAVRLNARRPLRSVTMLLDTYLDRSFPGHAAYQVSRAAGAGLVRALAAELTPCRVNAVAPGTVLPSVRDPAQRAEQEDAIKARTLLGRIGAVEDVVDAAMYLRDAAYVTGEILRVDGGRFKL</sequence>
<comment type="similarity">
    <text evidence="1">Belongs to the short-chain dehydrogenases/reductases (SDR) family.</text>
</comment>
<evidence type="ECO:0000256" key="2">
    <source>
        <dbReference type="ARBA" id="ARBA00023002"/>
    </source>
</evidence>
<name>A0A0S2DI33_LYSEN</name>
<dbReference type="Proteomes" id="UP000061569">
    <property type="component" value="Chromosome"/>
</dbReference>